<dbReference type="Proteomes" id="UP001301958">
    <property type="component" value="Unassembled WGS sequence"/>
</dbReference>
<feature type="domain" description="Clp1 P-loop" evidence="13">
    <location>
        <begin position="134"/>
        <end position="347"/>
    </location>
</feature>
<dbReference type="InterPro" id="IPR027417">
    <property type="entry name" value="P-loop_NTPase"/>
</dbReference>
<gene>
    <name evidence="9" type="primary">CLP1</name>
    <name evidence="14" type="ORF">QBC38DRAFT_477355</name>
</gene>
<dbReference type="SUPFAM" id="SSF52540">
    <property type="entry name" value="P-loop containing nucleoside triphosphate hydrolases"/>
    <property type="match status" value="1"/>
</dbReference>
<dbReference type="GO" id="GO:0051731">
    <property type="term" value="F:polynucleotide 5'-hydroxyl-kinase activity"/>
    <property type="evidence" value="ECO:0007669"/>
    <property type="project" value="InterPro"/>
</dbReference>
<dbReference type="Pfam" id="PF16573">
    <property type="entry name" value="CLP1_N"/>
    <property type="match status" value="1"/>
</dbReference>
<keyword evidence="5 9" id="KW-0507">mRNA processing</keyword>
<dbReference type="InterPro" id="IPR010655">
    <property type="entry name" value="Clp1_C"/>
</dbReference>
<dbReference type="Pfam" id="PF06807">
    <property type="entry name" value="Clp1"/>
    <property type="match status" value="1"/>
</dbReference>
<feature type="binding site" evidence="9">
    <location>
        <begin position="137"/>
        <end position="142"/>
    </location>
    <ligand>
        <name>ATP</name>
        <dbReference type="ChEBI" id="CHEBI:30616"/>
    </ligand>
</feature>
<evidence type="ECO:0000256" key="10">
    <source>
        <dbReference type="SAM" id="MobiDB-lite"/>
    </source>
</evidence>
<dbReference type="AlphaFoldDB" id="A0AAN7BQF7"/>
<keyword evidence="6 9" id="KW-0547">Nucleotide-binding</keyword>
<evidence type="ECO:0000256" key="7">
    <source>
        <dbReference type="ARBA" id="ARBA00022840"/>
    </source>
</evidence>
<feature type="domain" description="Clp1 C-terminal" evidence="11">
    <location>
        <begin position="354"/>
        <end position="453"/>
    </location>
</feature>
<sequence length="460" mass="50482">MSIPGIPGLGQIAPQHHQNHHQSTNRIIQLRPFGEWRFQVPRGANATVRVLSGTAERDGTELALNRSYSFTRTRSKILTWTGCTLEISGELDSDNLVQYNSPEESSYLPVMNLHFYLHERRQSLKRGPRVLICGTPNTGKSTVARTLVALATRAGSQPLFGNIDPREGLLTLPGCLSAAVFGTVMDVEDPEGGTGVTSTPSSGPSAVPVKLPMAYYFGREKMEDDFGLWKELVKKLASSVRAKFEEDEIVKGSGIVLDSPGVELVSLQEGIEGLVHAVEEFAINVVVVLGGEEKEFYEGVVGRLKGKKTVHGEEVEVVGLEKIDGVVGRDEMFAQANREASIKEYFFGDGRRTLSPFTQSVGFDDVAIFKASDDDDDQQPVLEQAEISEEMAHWTLAVMNASVNDPPETIQQAPVIGWVAIANVDEDKRRLRILSPVSGRLGNQPMVWGRWPEPYINLIG</sequence>
<evidence type="ECO:0000256" key="8">
    <source>
        <dbReference type="ARBA" id="ARBA00023242"/>
    </source>
</evidence>
<dbReference type="Pfam" id="PF16575">
    <property type="entry name" value="CLP1_P"/>
    <property type="match status" value="1"/>
</dbReference>
<dbReference type="GO" id="GO:0031124">
    <property type="term" value="P:mRNA 3'-end processing"/>
    <property type="evidence" value="ECO:0007669"/>
    <property type="project" value="UniProtKB-UniRule"/>
</dbReference>
<evidence type="ECO:0000313" key="14">
    <source>
        <dbReference type="EMBL" id="KAK4227592.1"/>
    </source>
</evidence>
<reference evidence="14" key="2">
    <citation type="submission" date="2023-05" db="EMBL/GenBank/DDBJ databases">
        <authorList>
            <consortium name="Lawrence Berkeley National Laboratory"/>
            <person name="Steindorff A."/>
            <person name="Hensen N."/>
            <person name="Bonometti L."/>
            <person name="Westerberg I."/>
            <person name="Brannstrom I.O."/>
            <person name="Guillou S."/>
            <person name="Cros-Aarteil S."/>
            <person name="Calhoun S."/>
            <person name="Haridas S."/>
            <person name="Kuo A."/>
            <person name="Mondo S."/>
            <person name="Pangilinan J."/>
            <person name="Riley R."/>
            <person name="Labutti K."/>
            <person name="Andreopoulos B."/>
            <person name="Lipzen A."/>
            <person name="Chen C."/>
            <person name="Yanf M."/>
            <person name="Daum C."/>
            <person name="Ng V."/>
            <person name="Clum A."/>
            <person name="Ohm R."/>
            <person name="Martin F."/>
            <person name="Silar P."/>
            <person name="Natvig D."/>
            <person name="Lalanne C."/>
            <person name="Gautier V."/>
            <person name="Ament-Velasquez S.L."/>
            <person name="Kruys A."/>
            <person name="Hutchinson M.I."/>
            <person name="Powell A.J."/>
            <person name="Barry K."/>
            <person name="Miller A.N."/>
            <person name="Grigoriev I.V."/>
            <person name="Debuchy R."/>
            <person name="Gladieux P."/>
            <person name="Thoren M.H."/>
            <person name="Johannesson H."/>
        </authorList>
    </citation>
    <scope>NUCLEOTIDE SEQUENCE</scope>
    <source>
        <strain evidence="14">CBS 990.96</strain>
    </source>
</reference>
<keyword evidence="8 9" id="KW-0539">Nucleus</keyword>
<feature type="domain" description="Clp1 N-terminal" evidence="12">
    <location>
        <begin position="30"/>
        <end position="123"/>
    </location>
</feature>
<evidence type="ECO:0000259" key="12">
    <source>
        <dbReference type="Pfam" id="PF16573"/>
    </source>
</evidence>
<dbReference type="GO" id="GO:0005849">
    <property type="term" value="C:mRNA cleavage factor complex"/>
    <property type="evidence" value="ECO:0007669"/>
    <property type="project" value="UniProtKB-UniRule"/>
</dbReference>
<reference evidence="14" key="1">
    <citation type="journal article" date="2023" name="Mol. Phylogenet. Evol.">
        <title>Genome-scale phylogeny and comparative genomics of the fungal order Sordariales.</title>
        <authorList>
            <person name="Hensen N."/>
            <person name="Bonometti L."/>
            <person name="Westerberg I."/>
            <person name="Brannstrom I.O."/>
            <person name="Guillou S."/>
            <person name="Cros-Aarteil S."/>
            <person name="Calhoun S."/>
            <person name="Haridas S."/>
            <person name="Kuo A."/>
            <person name="Mondo S."/>
            <person name="Pangilinan J."/>
            <person name="Riley R."/>
            <person name="LaButti K."/>
            <person name="Andreopoulos B."/>
            <person name="Lipzen A."/>
            <person name="Chen C."/>
            <person name="Yan M."/>
            <person name="Daum C."/>
            <person name="Ng V."/>
            <person name="Clum A."/>
            <person name="Steindorff A."/>
            <person name="Ohm R.A."/>
            <person name="Martin F."/>
            <person name="Silar P."/>
            <person name="Natvig D.O."/>
            <person name="Lalanne C."/>
            <person name="Gautier V."/>
            <person name="Ament-Velasquez S.L."/>
            <person name="Kruys A."/>
            <person name="Hutchinson M.I."/>
            <person name="Powell A.J."/>
            <person name="Barry K."/>
            <person name="Miller A.N."/>
            <person name="Grigoriev I.V."/>
            <person name="Debuchy R."/>
            <person name="Gladieux P."/>
            <person name="Hiltunen Thoren M."/>
            <person name="Johannesson H."/>
        </authorList>
    </citation>
    <scope>NUCLEOTIDE SEQUENCE</scope>
    <source>
        <strain evidence="14">CBS 990.96</strain>
    </source>
</reference>
<dbReference type="GO" id="GO:0006388">
    <property type="term" value="P:tRNA splicing, via endonucleolytic cleavage and ligation"/>
    <property type="evidence" value="ECO:0007669"/>
    <property type="project" value="TreeGrafter"/>
</dbReference>
<dbReference type="HAMAP" id="MF_03035">
    <property type="entry name" value="Clp1"/>
    <property type="match status" value="1"/>
</dbReference>
<dbReference type="Gene3D" id="2.40.30.330">
    <property type="entry name" value="Pre-mRNA cleavage complex subunit Clp1, C-terminal domain"/>
    <property type="match status" value="1"/>
</dbReference>
<accession>A0AAN7BQF7</accession>
<dbReference type="EMBL" id="MU865329">
    <property type="protein sequence ID" value="KAK4227592.1"/>
    <property type="molecule type" value="Genomic_DNA"/>
</dbReference>
<evidence type="ECO:0000259" key="13">
    <source>
        <dbReference type="Pfam" id="PF16575"/>
    </source>
</evidence>
<comment type="similarity">
    <text evidence="9">Belongs to the Clp1 family. Clp1 subfamily.</text>
</comment>
<proteinExistence type="inferred from homology"/>
<feature type="binding site" evidence="9">
    <location>
        <position position="74"/>
    </location>
    <ligand>
        <name>ATP</name>
        <dbReference type="ChEBI" id="CHEBI:30616"/>
    </ligand>
</feature>
<evidence type="ECO:0000256" key="3">
    <source>
        <dbReference type="ARBA" id="ARBA00018706"/>
    </source>
</evidence>
<comment type="subunit">
    <text evidence="9">Component of a pre-mRNA cleavage factor complex. Interacts directly with PCF11.</text>
</comment>
<dbReference type="PANTHER" id="PTHR12755">
    <property type="entry name" value="CLEAVAGE/POLYADENYLATION FACTOR IA SUBUNIT CLP1P"/>
    <property type="match status" value="1"/>
</dbReference>
<dbReference type="Gene3D" id="3.40.50.300">
    <property type="entry name" value="P-loop containing nucleotide triphosphate hydrolases"/>
    <property type="match status" value="1"/>
</dbReference>
<dbReference type="InterPro" id="IPR038239">
    <property type="entry name" value="Clp1_N_sf"/>
</dbReference>
<dbReference type="InterPro" id="IPR032319">
    <property type="entry name" value="CLP1_P"/>
</dbReference>
<dbReference type="InterPro" id="IPR045116">
    <property type="entry name" value="Clp1/Grc3"/>
</dbReference>
<dbReference type="GO" id="GO:0005524">
    <property type="term" value="F:ATP binding"/>
    <property type="evidence" value="ECO:0007669"/>
    <property type="project" value="UniProtKB-UniRule"/>
</dbReference>
<keyword evidence="15" id="KW-1185">Reference proteome</keyword>
<comment type="function">
    <text evidence="1">Polynucleotide 5'-kinase involved in rRNA processing.</text>
</comment>
<dbReference type="PANTHER" id="PTHR12755:SF6">
    <property type="entry name" value="POLYRIBONUCLEOTIDE 5'-HYDROXYL-KINASE CLP1"/>
    <property type="match status" value="1"/>
</dbReference>
<dbReference type="InterPro" id="IPR038238">
    <property type="entry name" value="Clp1_C_sf"/>
</dbReference>
<evidence type="ECO:0000256" key="5">
    <source>
        <dbReference type="ARBA" id="ARBA00022664"/>
    </source>
</evidence>
<evidence type="ECO:0000313" key="15">
    <source>
        <dbReference type="Proteomes" id="UP001301958"/>
    </source>
</evidence>
<evidence type="ECO:0000259" key="11">
    <source>
        <dbReference type="Pfam" id="PF06807"/>
    </source>
</evidence>
<keyword evidence="7 9" id="KW-0067">ATP-binding</keyword>
<dbReference type="Gene3D" id="2.60.120.1030">
    <property type="entry name" value="Clp1, DNA binding domain"/>
    <property type="match status" value="1"/>
</dbReference>
<comment type="function">
    <text evidence="9">Required for endonucleolytic cleavage during polyadenylation-dependent pre-mRNA 3'-end formation.</text>
</comment>
<evidence type="ECO:0000256" key="2">
    <source>
        <dbReference type="ARBA" id="ARBA00004123"/>
    </source>
</evidence>
<protein>
    <recommendedName>
        <fullName evidence="4">Polynucleotide 5'-hydroxyl-kinase GRC3</fullName>
    </recommendedName>
    <alternativeName>
        <fullName evidence="3">Polynucleotide 5'-hydroxyl-kinase grc3</fullName>
    </alternativeName>
</protein>
<evidence type="ECO:0000256" key="1">
    <source>
        <dbReference type="ARBA" id="ARBA00003798"/>
    </source>
</evidence>
<comment type="caution">
    <text evidence="14">The sequence shown here is derived from an EMBL/GenBank/DDBJ whole genome shotgun (WGS) entry which is preliminary data.</text>
</comment>
<evidence type="ECO:0000256" key="6">
    <source>
        <dbReference type="ARBA" id="ARBA00022741"/>
    </source>
</evidence>
<feature type="region of interest" description="Disordered" evidence="10">
    <location>
        <begin position="1"/>
        <end position="24"/>
    </location>
</feature>
<name>A0AAN7BQF7_9PEZI</name>
<organism evidence="14 15">
    <name type="scientific">Podospora fimiseda</name>
    <dbReference type="NCBI Taxonomy" id="252190"/>
    <lineage>
        <taxon>Eukaryota</taxon>
        <taxon>Fungi</taxon>
        <taxon>Dikarya</taxon>
        <taxon>Ascomycota</taxon>
        <taxon>Pezizomycotina</taxon>
        <taxon>Sordariomycetes</taxon>
        <taxon>Sordariomycetidae</taxon>
        <taxon>Sordariales</taxon>
        <taxon>Podosporaceae</taxon>
        <taxon>Podospora</taxon>
    </lineage>
</organism>
<evidence type="ECO:0000256" key="4">
    <source>
        <dbReference type="ARBA" id="ARBA00019824"/>
    </source>
</evidence>
<feature type="binding site" evidence="9">
    <location>
        <position position="35"/>
    </location>
    <ligand>
        <name>ATP</name>
        <dbReference type="ChEBI" id="CHEBI:30616"/>
    </ligand>
</feature>
<dbReference type="InterPro" id="IPR032324">
    <property type="entry name" value="Clp1_N"/>
</dbReference>
<dbReference type="InterPro" id="IPR028606">
    <property type="entry name" value="Clp1"/>
</dbReference>
<evidence type="ECO:0000256" key="9">
    <source>
        <dbReference type="HAMAP-Rule" id="MF_03035"/>
    </source>
</evidence>
<comment type="subcellular location">
    <subcellularLocation>
        <location evidence="2 9">Nucleus</location>
    </subcellularLocation>
</comment>